<protein>
    <submittedName>
        <fullName evidence="6">Glyoxylase, beta-lactamase superfamily II</fullName>
    </submittedName>
</protein>
<dbReference type="PANTHER" id="PTHR42978:SF6">
    <property type="entry name" value="QUORUM-QUENCHING LACTONASE YTNP-RELATED"/>
    <property type="match status" value="1"/>
</dbReference>
<dbReference type="AlphaFoldDB" id="A0A1H4C637"/>
<dbReference type="GO" id="GO:0046872">
    <property type="term" value="F:metal ion binding"/>
    <property type="evidence" value="ECO:0007669"/>
    <property type="project" value="UniProtKB-KW"/>
</dbReference>
<dbReference type="RefSeq" id="WP_091400779.1">
    <property type="nucleotide sequence ID" value="NZ_FNQY01000028.1"/>
</dbReference>
<sequence length="313" mass="34796">MEHIKINIGQLTGYIIYDGYKYMEDLQPIFAPEEDRKEVEEGLKLAGGLGRSVKLDLNVLYLEKGDRKILLDAGAGDYFGPSAGRLLQNLKAVGVSPDQITDIVITHIHKDHTGGIFNQAGKLNFPEASFYVGKEELEFWQQPEPDFSKSKRKTGSEVSISNAKNFTKEISGRLNTYEDGDRLFGCLEVILAPGHTPGHCVFRIFDGRKSLIHTVDAFHIPALVSFAAWGTQFDTDFELGKQTRARLIAEGAAERTIYLSCHLPFPGAGRVILDGRLYKWEPLVVEKQVPNNGKVATDISKKGTPDKIDVLYV</sequence>
<dbReference type="OrthoDB" id="9802248at2"/>
<keyword evidence="2" id="KW-0479">Metal-binding</keyword>
<evidence type="ECO:0000259" key="5">
    <source>
        <dbReference type="SMART" id="SM00849"/>
    </source>
</evidence>
<evidence type="ECO:0000256" key="1">
    <source>
        <dbReference type="ARBA" id="ARBA00007749"/>
    </source>
</evidence>
<dbReference type="Pfam" id="PF00753">
    <property type="entry name" value="Lactamase_B"/>
    <property type="match status" value="1"/>
</dbReference>
<dbReference type="InterPro" id="IPR001279">
    <property type="entry name" value="Metallo-B-lactamas"/>
</dbReference>
<dbReference type="InterPro" id="IPR036866">
    <property type="entry name" value="RibonucZ/Hydroxyglut_hydro"/>
</dbReference>
<dbReference type="Proteomes" id="UP000199041">
    <property type="component" value="Unassembled WGS sequence"/>
</dbReference>
<dbReference type="InterPro" id="IPR051013">
    <property type="entry name" value="MBL_superfamily_lactonases"/>
</dbReference>
<evidence type="ECO:0000313" key="7">
    <source>
        <dbReference type="Proteomes" id="UP000199041"/>
    </source>
</evidence>
<dbReference type="SMART" id="SM00849">
    <property type="entry name" value="Lactamase_B"/>
    <property type="match status" value="1"/>
</dbReference>
<comment type="similarity">
    <text evidence="1">Belongs to the metallo-beta-lactamase superfamily.</text>
</comment>
<dbReference type="EMBL" id="FNQY01000028">
    <property type="protein sequence ID" value="SEA55838.1"/>
    <property type="molecule type" value="Genomic_DNA"/>
</dbReference>
<dbReference type="PANTHER" id="PTHR42978">
    <property type="entry name" value="QUORUM-QUENCHING LACTONASE YTNP-RELATED-RELATED"/>
    <property type="match status" value="1"/>
</dbReference>
<evidence type="ECO:0000313" key="6">
    <source>
        <dbReference type="EMBL" id="SEA55838.1"/>
    </source>
</evidence>
<keyword evidence="7" id="KW-1185">Reference proteome</keyword>
<proteinExistence type="inferred from homology"/>
<dbReference type="SUPFAM" id="SSF56281">
    <property type="entry name" value="Metallo-hydrolase/oxidoreductase"/>
    <property type="match status" value="1"/>
</dbReference>
<name>A0A1H4C637_9BACT</name>
<feature type="domain" description="Metallo-beta-lactamase" evidence="5">
    <location>
        <begin position="56"/>
        <end position="262"/>
    </location>
</feature>
<accession>A0A1H4C637</accession>
<evidence type="ECO:0000256" key="3">
    <source>
        <dbReference type="ARBA" id="ARBA00022801"/>
    </source>
</evidence>
<reference evidence="6 7" key="1">
    <citation type="submission" date="2016-10" db="EMBL/GenBank/DDBJ databases">
        <authorList>
            <person name="de Groot N.N."/>
        </authorList>
    </citation>
    <scope>NUCLEOTIDE SEQUENCE [LARGE SCALE GENOMIC DNA]</scope>
    <source>
        <strain evidence="6 7">Vu-144</strain>
    </source>
</reference>
<dbReference type="CDD" id="cd07720">
    <property type="entry name" value="OPHC2-like_MBL-fold"/>
    <property type="match status" value="1"/>
</dbReference>
<keyword evidence="4" id="KW-0862">Zinc</keyword>
<dbReference type="STRING" id="551991.SAMN05192529_1283"/>
<gene>
    <name evidence="6" type="ORF">SAMN05192529_1283</name>
</gene>
<evidence type="ECO:0000256" key="4">
    <source>
        <dbReference type="ARBA" id="ARBA00022833"/>
    </source>
</evidence>
<organism evidence="6 7">
    <name type="scientific">Arachidicoccus rhizosphaerae</name>
    <dbReference type="NCBI Taxonomy" id="551991"/>
    <lineage>
        <taxon>Bacteria</taxon>
        <taxon>Pseudomonadati</taxon>
        <taxon>Bacteroidota</taxon>
        <taxon>Chitinophagia</taxon>
        <taxon>Chitinophagales</taxon>
        <taxon>Chitinophagaceae</taxon>
        <taxon>Arachidicoccus</taxon>
    </lineage>
</organism>
<evidence type="ECO:0000256" key="2">
    <source>
        <dbReference type="ARBA" id="ARBA00022723"/>
    </source>
</evidence>
<keyword evidence="3" id="KW-0378">Hydrolase</keyword>
<dbReference type="Gene3D" id="3.60.15.10">
    <property type="entry name" value="Ribonuclease Z/Hydroxyacylglutathione hydrolase-like"/>
    <property type="match status" value="1"/>
</dbReference>
<dbReference type="GO" id="GO:0016787">
    <property type="term" value="F:hydrolase activity"/>
    <property type="evidence" value="ECO:0007669"/>
    <property type="project" value="UniProtKB-KW"/>
</dbReference>